<feature type="region of interest" description="Disordered" evidence="1">
    <location>
        <begin position="57"/>
        <end position="79"/>
    </location>
</feature>
<organism evidence="2 3">
    <name type="scientific">Plakobranchus ocellatus</name>
    <dbReference type="NCBI Taxonomy" id="259542"/>
    <lineage>
        <taxon>Eukaryota</taxon>
        <taxon>Metazoa</taxon>
        <taxon>Spiralia</taxon>
        <taxon>Lophotrochozoa</taxon>
        <taxon>Mollusca</taxon>
        <taxon>Gastropoda</taxon>
        <taxon>Heterobranchia</taxon>
        <taxon>Euthyneura</taxon>
        <taxon>Panpulmonata</taxon>
        <taxon>Sacoglossa</taxon>
        <taxon>Placobranchoidea</taxon>
        <taxon>Plakobranchidae</taxon>
        <taxon>Plakobranchus</taxon>
    </lineage>
</organism>
<feature type="compositionally biased region" description="Basic and acidic residues" evidence="1">
    <location>
        <begin position="60"/>
        <end position="71"/>
    </location>
</feature>
<dbReference type="AlphaFoldDB" id="A0AAV3YHH1"/>
<sequence>MTTQQGSNAAALPVNFYRNYRTIHGEIKLIYFKVCLSNFGITKSRLERIQRNLTPTGMDHWTEEENTKTDPRLLSVTEV</sequence>
<keyword evidence="3" id="KW-1185">Reference proteome</keyword>
<comment type="caution">
    <text evidence="2">The sequence shown here is derived from an EMBL/GenBank/DDBJ whole genome shotgun (WGS) entry which is preliminary data.</text>
</comment>
<evidence type="ECO:0000313" key="3">
    <source>
        <dbReference type="Proteomes" id="UP000735302"/>
    </source>
</evidence>
<dbReference type="Proteomes" id="UP000735302">
    <property type="component" value="Unassembled WGS sequence"/>
</dbReference>
<proteinExistence type="predicted"/>
<gene>
    <name evidence="2" type="ORF">PoB_000837200</name>
</gene>
<reference evidence="2 3" key="1">
    <citation type="journal article" date="2021" name="Elife">
        <title>Chloroplast acquisition without the gene transfer in kleptoplastic sea slugs, Plakobranchus ocellatus.</title>
        <authorList>
            <person name="Maeda T."/>
            <person name="Takahashi S."/>
            <person name="Yoshida T."/>
            <person name="Shimamura S."/>
            <person name="Takaki Y."/>
            <person name="Nagai Y."/>
            <person name="Toyoda A."/>
            <person name="Suzuki Y."/>
            <person name="Arimoto A."/>
            <person name="Ishii H."/>
            <person name="Satoh N."/>
            <person name="Nishiyama T."/>
            <person name="Hasebe M."/>
            <person name="Maruyama T."/>
            <person name="Minagawa J."/>
            <person name="Obokata J."/>
            <person name="Shigenobu S."/>
        </authorList>
    </citation>
    <scope>NUCLEOTIDE SEQUENCE [LARGE SCALE GENOMIC DNA]</scope>
</reference>
<evidence type="ECO:0000256" key="1">
    <source>
        <dbReference type="SAM" id="MobiDB-lite"/>
    </source>
</evidence>
<dbReference type="EMBL" id="BLXT01000975">
    <property type="protein sequence ID" value="GFN81866.1"/>
    <property type="molecule type" value="Genomic_DNA"/>
</dbReference>
<protein>
    <submittedName>
        <fullName evidence="2">Uncharacterized protein</fullName>
    </submittedName>
</protein>
<evidence type="ECO:0000313" key="2">
    <source>
        <dbReference type="EMBL" id="GFN81866.1"/>
    </source>
</evidence>
<accession>A0AAV3YHH1</accession>
<name>A0AAV3YHH1_9GAST</name>